<dbReference type="PANTHER" id="PTHR12526">
    <property type="entry name" value="GLYCOSYLTRANSFERASE"/>
    <property type="match status" value="1"/>
</dbReference>
<organism evidence="1 2">
    <name type="scientific">Alteripontixanthobacter maritimus</name>
    <dbReference type="NCBI Taxonomy" id="2161824"/>
    <lineage>
        <taxon>Bacteria</taxon>
        <taxon>Pseudomonadati</taxon>
        <taxon>Pseudomonadota</taxon>
        <taxon>Alphaproteobacteria</taxon>
        <taxon>Sphingomonadales</taxon>
        <taxon>Erythrobacteraceae</taxon>
        <taxon>Alteripontixanthobacter</taxon>
    </lineage>
</organism>
<proteinExistence type="predicted"/>
<sequence>MSKPQKWMFVHDHRFVQTDDFVGSHAQFEAALWSRYLAFCDQLTVVGREGPRQDPDTLYVSSRAAVDFLLLPDHGRSVKRVLRAAETRKTIAAAVAEHDVIVARIPSVLGFQAIEEAKRQGKVCAIEAVGCPWDALWNYGSIPGRLYAVVQYRQMRLALADADHVIYVTERFLQNRYPTNAANVANASNVELVPAADAKEALDPAVLNTRLARIAQFAPDHSFRVGLIGTLIGRTKGIQHALQAIRALQCEFPKLTLHILGGGDSRPWNAEAADLGIKHMVSFDGTLSGGQPVLKWLDAADIYIQPSLQEGLPRALIEAMSRAAPAVGSDRAGIPELLHSQDIVAAAAPMELASQIRAIANDKLRMAEAAKRNFAKAHEYVARKLHARRSQFFEKVLSDSHRAHNV</sequence>
<dbReference type="AlphaFoldDB" id="A0A369QAN0"/>
<dbReference type="OrthoDB" id="9790710at2"/>
<dbReference type="Gene3D" id="3.40.50.2000">
    <property type="entry name" value="Glycogen Phosphorylase B"/>
    <property type="match status" value="2"/>
</dbReference>
<evidence type="ECO:0000313" key="1">
    <source>
        <dbReference type="EMBL" id="RDC61390.1"/>
    </source>
</evidence>
<accession>A0A369QAN0</accession>
<dbReference type="RefSeq" id="WP_115367335.1">
    <property type="nucleotide sequence ID" value="NZ_QBKA01000002.1"/>
</dbReference>
<dbReference type="EMBL" id="QBKA01000002">
    <property type="protein sequence ID" value="RDC61390.1"/>
    <property type="molecule type" value="Genomic_DNA"/>
</dbReference>
<reference evidence="1 2" key="1">
    <citation type="submission" date="2018-04" db="EMBL/GenBank/DDBJ databases">
        <title>Altererythrobacter sp. HME9302 genome sequencing and assembly.</title>
        <authorList>
            <person name="Kang H."/>
            <person name="Kim H."/>
            <person name="Joh K."/>
        </authorList>
    </citation>
    <scope>NUCLEOTIDE SEQUENCE [LARGE SCALE GENOMIC DNA]</scope>
    <source>
        <strain evidence="1 2">HME9302</strain>
    </source>
</reference>
<comment type="caution">
    <text evidence="1">The sequence shown here is derived from an EMBL/GenBank/DDBJ whole genome shotgun (WGS) entry which is preliminary data.</text>
</comment>
<dbReference type="PANTHER" id="PTHR12526:SF637">
    <property type="entry name" value="GLYCOSYLTRANSFERASE EPSF-RELATED"/>
    <property type="match status" value="1"/>
</dbReference>
<protein>
    <submittedName>
        <fullName evidence="1">Protein CapJ</fullName>
    </submittedName>
</protein>
<dbReference type="Pfam" id="PF13692">
    <property type="entry name" value="Glyco_trans_1_4"/>
    <property type="match status" value="1"/>
</dbReference>
<dbReference type="SUPFAM" id="SSF53756">
    <property type="entry name" value="UDP-Glycosyltransferase/glycogen phosphorylase"/>
    <property type="match status" value="1"/>
</dbReference>
<evidence type="ECO:0000313" key="2">
    <source>
        <dbReference type="Proteomes" id="UP000253727"/>
    </source>
</evidence>
<keyword evidence="2" id="KW-1185">Reference proteome</keyword>
<gene>
    <name evidence="1" type="ORF">HME9302_02612</name>
</gene>
<dbReference type="CDD" id="cd03801">
    <property type="entry name" value="GT4_PimA-like"/>
    <property type="match status" value="1"/>
</dbReference>
<dbReference type="Proteomes" id="UP000253727">
    <property type="component" value="Unassembled WGS sequence"/>
</dbReference>
<name>A0A369QAN0_9SPHN</name>